<dbReference type="KEGG" id="mtar:DF168_02082"/>
<keyword evidence="4 9" id="KW-0548">Nucleotidyltransferase</keyword>
<dbReference type="InterPro" id="IPR029044">
    <property type="entry name" value="Nucleotide-diphossugar_trans"/>
</dbReference>
<evidence type="ECO:0000256" key="4">
    <source>
        <dbReference type="ARBA" id="ARBA00022695"/>
    </source>
</evidence>
<dbReference type="InterPro" id="IPR005836">
    <property type="entry name" value="ADP_Glu_pyroP_CS"/>
</dbReference>
<evidence type="ECO:0000256" key="7">
    <source>
        <dbReference type="ARBA" id="ARBA00023277"/>
    </source>
</evidence>
<dbReference type="SUPFAM" id="SSF51161">
    <property type="entry name" value="Trimeric LpxA-like enzymes"/>
    <property type="match status" value="1"/>
</dbReference>
<dbReference type="Pfam" id="PF00483">
    <property type="entry name" value="NTP_transferase"/>
    <property type="match status" value="1"/>
</dbReference>
<name>A0A2Z4AI16_9BACT</name>
<dbReference type="Gene3D" id="2.160.10.10">
    <property type="entry name" value="Hexapeptide repeat proteins"/>
    <property type="match status" value="1"/>
</dbReference>
<sequence>MGSGATVDTITIGGDIQRMKPRVVSVVMGGGRGTRLQPLTSLRCKPAVPLAGKYRLVDIPISNCLNSGLNQIYVLTQFNTASLHRHIRESYVFDAFGGGFVDILSAEQTEAGDNWYQGTSDAVRQNLHHFHAGEKDLFLIVSGDQLYQMDFRHIIEQHQRSGAEVTIAAKPVPISQVESLGIMRVGKSLEIEEFFEKPKEPGVINGLKMIGKVDRESDEERCLASMGIYIFNKSTLFHALEHSNADDFGKEIIPGLLGRAKLHAFIFDGYWEDIGTVGAFFEANLRFTERVPPFNFFDRDRVIYTHARFLPASKLNRCRIEQGVVADGCVISDAEVIHSVIGIRSEIREEGLLENVVMMGADFRESPEDRESNVEKGIPHIGIGRGAVIRNAIIDKNARIGANVKLSPEGKPDFYEDGGIVIRDGVLVVPKDTVVPDNTDF</sequence>
<comment type="similarity">
    <text evidence="1">Belongs to the bacterial/plant glucose-1-phosphate adenylyltransferase family.</text>
</comment>
<evidence type="ECO:0000313" key="9">
    <source>
        <dbReference type="EMBL" id="AWT60858.1"/>
    </source>
</evidence>
<dbReference type="InterPro" id="IPR011004">
    <property type="entry name" value="Trimer_LpxA-like_sf"/>
</dbReference>
<dbReference type="Pfam" id="PF25247">
    <property type="entry name" value="LbH_GLGC"/>
    <property type="match status" value="1"/>
</dbReference>
<dbReference type="PANTHER" id="PTHR43523">
    <property type="entry name" value="GLUCOSE-1-PHOSPHATE ADENYLYLTRANSFERASE-RELATED"/>
    <property type="match status" value="1"/>
</dbReference>
<dbReference type="CDD" id="cd04651">
    <property type="entry name" value="LbH_G1P_AT_C"/>
    <property type="match status" value="1"/>
</dbReference>
<dbReference type="GO" id="GO:0005978">
    <property type="term" value="P:glycogen biosynthetic process"/>
    <property type="evidence" value="ECO:0007669"/>
    <property type="project" value="InterPro"/>
</dbReference>
<dbReference type="Proteomes" id="UP000247465">
    <property type="component" value="Chromosome"/>
</dbReference>
<dbReference type="PROSITE" id="PS00809">
    <property type="entry name" value="ADP_GLC_PYROPHOSPH_2"/>
    <property type="match status" value="1"/>
</dbReference>
<gene>
    <name evidence="9" type="primary">glgC</name>
    <name evidence="9" type="ORF">DF168_02082</name>
</gene>
<protein>
    <submittedName>
        <fullName evidence="9">Glucose-1-phosphate adenylyltransferase</fullName>
        <ecNumber evidence="9">2.7.7.27</ecNumber>
    </submittedName>
</protein>
<evidence type="ECO:0000256" key="6">
    <source>
        <dbReference type="ARBA" id="ARBA00022840"/>
    </source>
</evidence>
<dbReference type="SUPFAM" id="SSF53448">
    <property type="entry name" value="Nucleotide-diphospho-sugar transferases"/>
    <property type="match status" value="1"/>
</dbReference>
<evidence type="ECO:0000256" key="1">
    <source>
        <dbReference type="ARBA" id="ARBA00010443"/>
    </source>
</evidence>
<evidence type="ECO:0000313" key="10">
    <source>
        <dbReference type="Proteomes" id="UP000247465"/>
    </source>
</evidence>
<keyword evidence="5" id="KW-0547">Nucleotide-binding</keyword>
<evidence type="ECO:0000256" key="3">
    <source>
        <dbReference type="ARBA" id="ARBA00022679"/>
    </source>
</evidence>
<dbReference type="InterPro" id="IPR011831">
    <property type="entry name" value="ADP-Glc_PPase"/>
</dbReference>
<dbReference type="InterPro" id="IPR005835">
    <property type="entry name" value="NTP_transferase_dom"/>
</dbReference>
<dbReference type="EMBL" id="CP029803">
    <property type="protein sequence ID" value="AWT60858.1"/>
    <property type="molecule type" value="Genomic_DNA"/>
</dbReference>
<accession>A0A2Z4AI16</accession>
<keyword evidence="6" id="KW-0067">ATP-binding</keyword>
<keyword evidence="3 9" id="KW-0808">Transferase</keyword>
<dbReference type="PROSITE" id="PS00810">
    <property type="entry name" value="ADP_GLC_PYROPHOSPH_3"/>
    <property type="match status" value="1"/>
</dbReference>
<evidence type="ECO:0000256" key="2">
    <source>
        <dbReference type="ARBA" id="ARBA00022600"/>
    </source>
</evidence>
<keyword evidence="7" id="KW-0119">Carbohydrate metabolism</keyword>
<evidence type="ECO:0000256" key="5">
    <source>
        <dbReference type="ARBA" id="ARBA00022741"/>
    </source>
</evidence>
<organism evidence="9 10">
    <name type="scientific">Candidatus Moanibacter tarae</name>
    <dbReference type="NCBI Taxonomy" id="2200854"/>
    <lineage>
        <taxon>Bacteria</taxon>
        <taxon>Pseudomonadati</taxon>
        <taxon>Verrucomicrobiota</taxon>
        <taxon>Opitutia</taxon>
        <taxon>Puniceicoccales</taxon>
        <taxon>Puniceicoccales incertae sedis</taxon>
        <taxon>Candidatus Moanibacter</taxon>
    </lineage>
</organism>
<keyword evidence="2" id="KW-0321">Glycogen metabolism</keyword>
<dbReference type="CDD" id="cd02508">
    <property type="entry name" value="ADP_Glucose_PP"/>
    <property type="match status" value="1"/>
</dbReference>
<reference evidence="9 10" key="1">
    <citation type="submission" date="2018-06" db="EMBL/GenBank/DDBJ databases">
        <title>Draft Genome Sequence of a Novel Marine Bacterium Related to the Verrucomicrobia.</title>
        <authorList>
            <person name="Vosseberg J."/>
            <person name="Martijn J."/>
            <person name="Ettema T.J.G."/>
        </authorList>
    </citation>
    <scope>NUCLEOTIDE SEQUENCE [LARGE SCALE GENOMIC DNA]</scope>
    <source>
        <strain evidence="9">TARA_B100001123</strain>
    </source>
</reference>
<dbReference type="Gene3D" id="3.90.550.10">
    <property type="entry name" value="Spore Coat Polysaccharide Biosynthesis Protein SpsA, Chain A"/>
    <property type="match status" value="1"/>
</dbReference>
<dbReference type="NCBIfam" id="NF002772">
    <property type="entry name" value="PRK02862.1"/>
    <property type="match status" value="1"/>
</dbReference>
<dbReference type="GO" id="GO:0005524">
    <property type="term" value="F:ATP binding"/>
    <property type="evidence" value="ECO:0007669"/>
    <property type="project" value="UniProtKB-KW"/>
</dbReference>
<dbReference type="AlphaFoldDB" id="A0A2Z4AI16"/>
<dbReference type="EC" id="2.7.7.27" evidence="9"/>
<dbReference type="GO" id="GO:0008878">
    <property type="term" value="F:glucose-1-phosphate adenylyltransferase activity"/>
    <property type="evidence" value="ECO:0007669"/>
    <property type="project" value="UniProtKB-EC"/>
</dbReference>
<feature type="domain" description="Nucleotidyl transferase" evidence="8">
    <location>
        <begin position="25"/>
        <end position="288"/>
    </location>
</feature>
<proteinExistence type="inferred from homology"/>
<dbReference type="PANTHER" id="PTHR43523:SF12">
    <property type="entry name" value="GLUCOSE-1-PHOSPHATE ADENYLYLTRANSFERASE LARGE SUBUNIT 1, CHLOROPLASTIC-RELATED"/>
    <property type="match status" value="1"/>
</dbReference>
<evidence type="ECO:0000259" key="8">
    <source>
        <dbReference type="Pfam" id="PF00483"/>
    </source>
</evidence>